<dbReference type="InterPro" id="IPR039448">
    <property type="entry name" value="Beta_helix"/>
</dbReference>
<dbReference type="OrthoDB" id="248604at2"/>
<dbReference type="EMBL" id="CP036298">
    <property type="protein sequence ID" value="QDV25223.1"/>
    <property type="molecule type" value="Genomic_DNA"/>
</dbReference>
<feature type="domain" description="Beta-xylosidase C-terminal Concanavalin A-like" evidence="3">
    <location>
        <begin position="457"/>
        <end position="605"/>
    </location>
</feature>
<dbReference type="InterPro" id="IPR012334">
    <property type="entry name" value="Pectin_lyas_fold"/>
</dbReference>
<evidence type="ECO:0000259" key="3">
    <source>
        <dbReference type="Pfam" id="PF17851"/>
    </source>
</evidence>
<evidence type="ECO:0000313" key="5">
    <source>
        <dbReference type="Proteomes" id="UP000318017"/>
    </source>
</evidence>
<dbReference type="InterPro" id="IPR011050">
    <property type="entry name" value="Pectin_lyase_fold/virulence"/>
</dbReference>
<dbReference type="SUPFAM" id="SSF49899">
    <property type="entry name" value="Concanavalin A-like lectins/glucanases"/>
    <property type="match status" value="1"/>
</dbReference>
<evidence type="ECO:0000313" key="4">
    <source>
        <dbReference type="EMBL" id="QDV25223.1"/>
    </source>
</evidence>
<dbReference type="SMART" id="SM00710">
    <property type="entry name" value="PbH1"/>
    <property type="match status" value="7"/>
</dbReference>
<proteinExistence type="predicted"/>
<dbReference type="AlphaFoldDB" id="A0A518G9H2"/>
<sequence length="646" mass="70624" precursor="true">MKTLPLLFTLAVLSAFVGRAYSQQAAAATGAGENTLVATDQLRLGKLLEKSKGKLVIPAGKYEFGGTLDIDLTKFDGLSLKADGPVTITMKAAGPAIRITGSLVGRADPDQIKEHTWLERMPLIDGIGIIGDHPEADGIELVQTMQSIISRVHIRKTRHGIILSKRNRNVVISNVHLYHNSGIGLYLNEVDLHQINVGNSHISYNTQGGIVVRGGNVRNLHITGCDIEANMPSDPTPTESGNLFIDCRESGSVAEVAITGNTIQHFAHYHPQKQAPGGANIRIAGRGDFQPNMITITGNVMSDTHTHVHLQQASDVTVIGNTYFTTEPTDVLVENCQRIIIANSVMNPREAKGTGQVVLKNSSNCSVMGLICHNLLAGRAAISLENCRDTRISECVISGSRNGIQLDGCQNCSVTDCTVSDLPPEGLGVTGELEENSIRDITASHLQVDPIVDSLEGEMRKQWRWLRENKDGWKLTDSALQVLIEPGNMWGKDNDAKNVLIHPIPPAWQHSVDISVQLEQHPQKRWEQTNLVWYYSDSLMVKIGLELEHGETNIVMGREEGDRTRTIAIVPYPANTVQLRLEVEGLELRGFYREPGEQDWNAVGTATLPADSATPAPQVSLQCYMGEAGSDRWASFSQFKMCPIAR</sequence>
<feature type="domain" description="Right handed beta helix" evidence="2">
    <location>
        <begin position="381"/>
        <end position="445"/>
    </location>
</feature>
<feature type="domain" description="Right handed beta helix" evidence="2">
    <location>
        <begin position="136"/>
        <end position="242"/>
    </location>
</feature>
<feature type="chain" id="PRO_5021830110" description="Right handed beta helix domain-containing protein" evidence="1">
    <location>
        <begin position="28"/>
        <end position="646"/>
    </location>
</feature>
<dbReference type="Proteomes" id="UP000318017">
    <property type="component" value="Chromosome"/>
</dbReference>
<keyword evidence="1" id="KW-0732">Signal</keyword>
<dbReference type="Pfam" id="PF17851">
    <property type="entry name" value="GH43_C2"/>
    <property type="match status" value="1"/>
</dbReference>
<dbReference type="Gene3D" id="2.60.120.200">
    <property type="match status" value="1"/>
</dbReference>
<evidence type="ECO:0008006" key="6">
    <source>
        <dbReference type="Google" id="ProtNLM"/>
    </source>
</evidence>
<dbReference type="KEGG" id="ahel:Q31a_35460"/>
<evidence type="ECO:0000256" key="1">
    <source>
        <dbReference type="SAM" id="SignalP"/>
    </source>
</evidence>
<reference evidence="4 5" key="1">
    <citation type="submission" date="2019-02" db="EMBL/GenBank/DDBJ databases">
        <title>Deep-cultivation of Planctomycetes and their phenomic and genomic characterization uncovers novel biology.</title>
        <authorList>
            <person name="Wiegand S."/>
            <person name="Jogler M."/>
            <person name="Boedeker C."/>
            <person name="Pinto D."/>
            <person name="Vollmers J."/>
            <person name="Rivas-Marin E."/>
            <person name="Kohn T."/>
            <person name="Peeters S.H."/>
            <person name="Heuer A."/>
            <person name="Rast P."/>
            <person name="Oberbeckmann S."/>
            <person name="Bunk B."/>
            <person name="Jeske O."/>
            <person name="Meyerdierks A."/>
            <person name="Storesund J.E."/>
            <person name="Kallscheuer N."/>
            <person name="Luecker S."/>
            <person name="Lage O.M."/>
            <person name="Pohl T."/>
            <person name="Merkel B.J."/>
            <person name="Hornburger P."/>
            <person name="Mueller R.-W."/>
            <person name="Bruemmer F."/>
            <person name="Labrenz M."/>
            <person name="Spormann A.M."/>
            <person name="Op den Camp H."/>
            <person name="Overmann J."/>
            <person name="Amann R."/>
            <person name="Jetten M.S.M."/>
            <person name="Mascher T."/>
            <person name="Medema M.H."/>
            <person name="Devos D.P."/>
            <person name="Kaster A.-K."/>
            <person name="Ovreas L."/>
            <person name="Rohde M."/>
            <person name="Galperin M.Y."/>
            <person name="Jogler C."/>
        </authorList>
    </citation>
    <scope>NUCLEOTIDE SEQUENCE [LARGE SCALE GENOMIC DNA]</scope>
    <source>
        <strain evidence="4 5">Q31a</strain>
    </source>
</reference>
<dbReference type="RefSeq" id="WP_145080019.1">
    <property type="nucleotide sequence ID" value="NZ_CP036298.1"/>
</dbReference>
<dbReference type="NCBIfam" id="TIGR03804">
    <property type="entry name" value="para_beta_helix"/>
    <property type="match status" value="1"/>
</dbReference>
<dbReference type="Pfam" id="PF13229">
    <property type="entry name" value="Beta_helix"/>
    <property type="match status" value="2"/>
</dbReference>
<evidence type="ECO:0000259" key="2">
    <source>
        <dbReference type="Pfam" id="PF13229"/>
    </source>
</evidence>
<dbReference type="InterPro" id="IPR022441">
    <property type="entry name" value="Para_beta_helix_rpt-2"/>
</dbReference>
<dbReference type="Gene3D" id="2.160.20.10">
    <property type="entry name" value="Single-stranded right-handed beta-helix, Pectin lyase-like"/>
    <property type="match status" value="2"/>
</dbReference>
<keyword evidence="5" id="KW-1185">Reference proteome</keyword>
<accession>A0A518G9H2</accession>
<gene>
    <name evidence="4" type="ORF">Q31a_35460</name>
</gene>
<feature type="signal peptide" evidence="1">
    <location>
        <begin position="1"/>
        <end position="27"/>
    </location>
</feature>
<dbReference type="InterPro" id="IPR013320">
    <property type="entry name" value="ConA-like_dom_sf"/>
</dbReference>
<name>A0A518G9H2_9BACT</name>
<dbReference type="InterPro" id="IPR041542">
    <property type="entry name" value="GH43_C2"/>
</dbReference>
<protein>
    <recommendedName>
        <fullName evidence="6">Right handed beta helix domain-containing protein</fullName>
    </recommendedName>
</protein>
<dbReference type="SUPFAM" id="SSF51126">
    <property type="entry name" value="Pectin lyase-like"/>
    <property type="match status" value="2"/>
</dbReference>
<dbReference type="InterPro" id="IPR006626">
    <property type="entry name" value="PbH1"/>
</dbReference>
<organism evidence="4 5">
    <name type="scientific">Aureliella helgolandensis</name>
    <dbReference type="NCBI Taxonomy" id="2527968"/>
    <lineage>
        <taxon>Bacteria</taxon>
        <taxon>Pseudomonadati</taxon>
        <taxon>Planctomycetota</taxon>
        <taxon>Planctomycetia</taxon>
        <taxon>Pirellulales</taxon>
        <taxon>Pirellulaceae</taxon>
        <taxon>Aureliella</taxon>
    </lineage>
</organism>